<keyword evidence="1" id="KW-0812">Transmembrane</keyword>
<organism evidence="2 3">
    <name type="scientific">Pseudomonas hygromyciniae</name>
    <dbReference type="NCBI Taxonomy" id="2812000"/>
    <lineage>
        <taxon>Bacteria</taxon>
        <taxon>Pseudomonadati</taxon>
        <taxon>Pseudomonadota</taxon>
        <taxon>Gammaproteobacteria</taxon>
        <taxon>Pseudomonadales</taxon>
        <taxon>Pseudomonadaceae</taxon>
        <taxon>Pseudomonas</taxon>
    </lineage>
</organism>
<evidence type="ECO:0000313" key="2">
    <source>
        <dbReference type="EMBL" id="QSB42501.1"/>
    </source>
</evidence>
<geneLocation type="plasmid" evidence="2 3">
    <name>pSDM007</name>
</geneLocation>
<name>A0ABX7K972_9PSED</name>
<reference evidence="2 3" key="1">
    <citation type="submission" date="2021-02" db="EMBL/GenBank/DDBJ databases">
        <title>Genomic and phenotypic characterization of Pseudomonas hygromyciniae, a novel bacterial species discovered from a commercially purchased antibiotic vial.</title>
        <authorList>
            <person name="Turner T.L."/>
            <person name="Mitra S.D."/>
            <person name="Kochan T.J."/>
            <person name="Pincus N.B."/>
            <person name="Lebrun-Corbin M."/>
            <person name="Cheung B."/>
            <person name="Gatesy S.W."/>
            <person name="Afzal T."/>
            <person name="Ozer E.A."/>
            <person name="Hauser A.R."/>
        </authorList>
    </citation>
    <scope>NUCLEOTIDE SEQUENCE [LARGE SCALE GENOMIC DNA]</scope>
    <source>
        <strain evidence="2 3">SDM007</strain>
        <plasmid evidence="2 3">pSDM007</plasmid>
    </source>
</reference>
<dbReference type="EMBL" id="CP070507">
    <property type="protein sequence ID" value="QSB42501.1"/>
    <property type="molecule type" value="Genomic_DNA"/>
</dbReference>
<gene>
    <name evidence="2" type="ORF">JTY93_28460</name>
</gene>
<accession>A0ABX7K972</accession>
<keyword evidence="1" id="KW-1133">Transmembrane helix</keyword>
<keyword evidence="3" id="KW-1185">Reference proteome</keyword>
<protein>
    <submittedName>
        <fullName evidence="2">Uncharacterized protein</fullName>
    </submittedName>
</protein>
<proteinExistence type="predicted"/>
<feature type="transmembrane region" description="Helical" evidence="1">
    <location>
        <begin position="6"/>
        <end position="25"/>
    </location>
</feature>
<evidence type="ECO:0000256" key="1">
    <source>
        <dbReference type="SAM" id="Phobius"/>
    </source>
</evidence>
<sequence>MFEIIGLVTTILLVVVIGKAIYKFLIKRNLRKAAMVARKFGVPEAFIFESFKRLDDIKGAMVQLSQLDDRFDEKPVFIQFGESIALNYEGQLKGYVPRYPGYFEDGAEDFDEVINISVSLGVPRHLVGDLYVENHSGLNKFAAQINSPGSIHHNASFEERLAVSISTLFRSQNRF</sequence>
<keyword evidence="2" id="KW-0614">Plasmid</keyword>
<dbReference type="RefSeq" id="WP_099168938.1">
    <property type="nucleotide sequence ID" value="NZ_CP070507.1"/>
</dbReference>
<keyword evidence="1" id="KW-0472">Membrane</keyword>
<evidence type="ECO:0000313" key="3">
    <source>
        <dbReference type="Proteomes" id="UP000663249"/>
    </source>
</evidence>
<dbReference type="Proteomes" id="UP000663249">
    <property type="component" value="Plasmid pSDM007"/>
</dbReference>